<dbReference type="AlphaFoldDB" id="A0A225AK23"/>
<comment type="caution">
    <text evidence="2">The sequence shown here is derived from an EMBL/GenBank/DDBJ whole genome shotgun (WGS) entry which is preliminary data.</text>
</comment>
<dbReference type="EMBL" id="LFMY01000011">
    <property type="protein sequence ID" value="OKL57548.1"/>
    <property type="molecule type" value="Genomic_DNA"/>
</dbReference>
<feature type="compositionally biased region" description="Pro residues" evidence="1">
    <location>
        <begin position="59"/>
        <end position="71"/>
    </location>
</feature>
<dbReference type="GeneID" id="31006889"/>
<evidence type="ECO:0000313" key="3">
    <source>
        <dbReference type="Proteomes" id="UP000214365"/>
    </source>
</evidence>
<keyword evidence="3" id="KW-1185">Reference proteome</keyword>
<proteinExistence type="predicted"/>
<dbReference type="GO" id="GO:0140580">
    <property type="term" value="F:mitochondrion autophagosome adaptor activity"/>
    <property type="evidence" value="ECO:0007669"/>
    <property type="project" value="InterPro"/>
</dbReference>
<dbReference type="PANTHER" id="PTHR38699">
    <property type="entry name" value="CHROMOSOME 1, WHOLE GENOME SHOTGUN SEQUENCE"/>
    <property type="match status" value="1"/>
</dbReference>
<dbReference type="Proteomes" id="UP000214365">
    <property type="component" value="Unassembled WGS sequence"/>
</dbReference>
<dbReference type="RefSeq" id="XP_020117669.1">
    <property type="nucleotide sequence ID" value="XM_020262041.1"/>
</dbReference>
<dbReference type="InterPro" id="IPR013898">
    <property type="entry name" value="Atg43"/>
</dbReference>
<sequence>MSHSALGIAETLQSASLKRHPSPAHDINPATAASDKELYEAAHSDTASIPSDIVDRPPLRPVPRRPNLPPLPDLRFEQSYLASLKGAETWQRIAWITIRDQDGGSGIAIPSFKALRSAHGCDGGGMK</sequence>
<evidence type="ECO:0000313" key="2">
    <source>
        <dbReference type="EMBL" id="OKL57548.1"/>
    </source>
</evidence>
<evidence type="ECO:0000256" key="1">
    <source>
        <dbReference type="SAM" id="MobiDB-lite"/>
    </source>
</evidence>
<name>A0A225AK23_TALAT</name>
<dbReference type="PANTHER" id="PTHR38699:SF1">
    <property type="entry name" value="MITOPHAGY RECEPTOR ATG43"/>
    <property type="match status" value="1"/>
</dbReference>
<reference evidence="2 3" key="1">
    <citation type="submission" date="2015-06" db="EMBL/GenBank/DDBJ databases">
        <title>Talaromyces atroroseus IBT 11181 draft genome.</title>
        <authorList>
            <person name="Rasmussen K.B."/>
            <person name="Rasmussen S."/>
            <person name="Petersen B."/>
            <person name="Sicheritz-Ponten T."/>
            <person name="Mortensen U.H."/>
            <person name="Thrane U."/>
        </authorList>
    </citation>
    <scope>NUCLEOTIDE SEQUENCE [LARGE SCALE GENOMIC DNA]</scope>
    <source>
        <strain evidence="2 3">IBT 11181</strain>
    </source>
</reference>
<dbReference type="GO" id="GO:0000423">
    <property type="term" value="P:mitophagy"/>
    <property type="evidence" value="ECO:0007669"/>
    <property type="project" value="InterPro"/>
</dbReference>
<accession>A0A225AK23</accession>
<feature type="region of interest" description="Disordered" evidence="1">
    <location>
        <begin position="44"/>
        <end position="71"/>
    </location>
</feature>
<protein>
    <submittedName>
        <fullName evidence="2">Uncharacterized protein</fullName>
    </submittedName>
</protein>
<dbReference type="Pfam" id="PF08589">
    <property type="entry name" value="ATG43"/>
    <property type="match status" value="1"/>
</dbReference>
<organism evidence="2 3">
    <name type="scientific">Talaromyces atroroseus</name>
    <dbReference type="NCBI Taxonomy" id="1441469"/>
    <lineage>
        <taxon>Eukaryota</taxon>
        <taxon>Fungi</taxon>
        <taxon>Dikarya</taxon>
        <taxon>Ascomycota</taxon>
        <taxon>Pezizomycotina</taxon>
        <taxon>Eurotiomycetes</taxon>
        <taxon>Eurotiomycetidae</taxon>
        <taxon>Eurotiales</taxon>
        <taxon>Trichocomaceae</taxon>
        <taxon>Talaromyces</taxon>
        <taxon>Talaromyces sect. Trachyspermi</taxon>
    </lineage>
</organism>
<gene>
    <name evidence="2" type="ORF">UA08_07133</name>
</gene>
<dbReference type="OrthoDB" id="2430343at2759"/>
<dbReference type="STRING" id="1441469.A0A225AK23"/>